<dbReference type="GO" id="GO:0004519">
    <property type="term" value="F:endonuclease activity"/>
    <property type="evidence" value="ECO:0007669"/>
    <property type="project" value="UniProtKB-KW"/>
</dbReference>
<comment type="similarity">
    <text evidence="2">In the central section; belongs to the CRISPR-associated helicase Cas3 family.</text>
</comment>
<sequence length="1013" mass="110272">MDRQKQYLPAWYFIWGKTDKHGLSRRGGGPAWNPLLAHVLDTAACAGELWGRLLSPGVRARFAEAFGAGDQPTARKVVMLLAALHDLGKGSGCFLHQFGTHHRDDAQLRGPAREDWERLARKAGLPLSDAPGSRPQARHEHITAAHLPRFLGCPGEDCGGTGECARGLHAAAALLGGHHGHIPDLDTIDSALGAVIIDGWEPIHRGLVQEAAELIGVDLAALPALVAPVRPSVLPLFTGLVVLADWLASDQDHFTYRTLDRPAPHWWRASQRKALRSVKALRLGTWTPHHADWPELFPDTTTPRPFQRATMRAMPASGPAMVVVESDTGSGKTRLAMWCAHYLAVTCGYQGQYLAMPTRAATTQAANEYRKFIPHSLGTRQQANLALVDSAAEGMGIVHQLLEAARLPQQARFDRLEPSITDTLTSDRTEALGRAVLSPWYLRRCLGVVSGFAVGTVDQVVLAAQASRHWMVRLLGLAVKTVIIDEAHAYELFQQEMLAATVEWLADAGASVVVLSATLPVSVRHSLVNAWCAGQRVEPKDDGRLGPITVVDQHGSITHAAPELSDEEREASRLRTRLDLLPDPGPAVLVHRLLREASGGGITVVIRNRAEEAVALHTAVLGQAEQLGWRLGWREDEIMLLHEGFLGRHRLPLEETLVNLVGLGPKGTRNPRRPTRLLVIADQVVEQSVDIDFDRLYTDLAPIDLLIQRRGRLHRHRVNDAGRPAWCAEPQLTVLWRPDVDGLPIVEPPAPDGDQQPGNLDGLVYAPYALAATWRVLTERADAEGVVRLVTPDHNSPLIEAVYAPTGVGSTGIRTTGIGTTGIGTSGVGTGPLAALLQRTWDAWQRALKDGDAEAGARSFRPYVGPHHVAVTVSSLVSGRDQGEGEEGGMAGLRALTRLGNPTIEALALYRQDSGSLTYDPEGHARADLHRNHSGEAARLRQQQDFLLNTLAVPGYWFTDDFTDETPLPAPATWPVSEHRGLRDHHVLLFDRFGSCVSGPRRLSYDPVTGLSR</sequence>
<dbReference type="GO" id="GO:0046872">
    <property type="term" value="F:metal ion binding"/>
    <property type="evidence" value="ECO:0007669"/>
    <property type="project" value="UniProtKB-KW"/>
</dbReference>
<dbReference type="InterPro" id="IPR041372">
    <property type="entry name" value="Cas3_C"/>
</dbReference>
<protein>
    <submittedName>
        <fullName evidence="11">CRISPR-associated endonuclease/helicase Cas3</fullName>
        <ecNumber evidence="11">3.1.-.-</ecNumber>
        <ecNumber evidence="11">3.6.4.-</ecNumber>
    </submittedName>
</protein>
<gene>
    <name evidence="11" type="ORF">FHR34_007949</name>
</gene>
<organism evidence="11 12">
    <name type="scientific">Kitasatospora kifunensis</name>
    <name type="common">Streptomyces kifunensis</name>
    <dbReference type="NCBI Taxonomy" id="58351"/>
    <lineage>
        <taxon>Bacteria</taxon>
        <taxon>Bacillati</taxon>
        <taxon>Actinomycetota</taxon>
        <taxon>Actinomycetes</taxon>
        <taxon>Kitasatosporales</taxon>
        <taxon>Streptomycetaceae</taxon>
        <taxon>Kitasatospora</taxon>
    </lineage>
</organism>
<evidence type="ECO:0000256" key="7">
    <source>
        <dbReference type="ARBA" id="ARBA00022806"/>
    </source>
</evidence>
<dbReference type="Gene3D" id="1.10.3210.30">
    <property type="match status" value="1"/>
</dbReference>
<dbReference type="InterPro" id="IPR027417">
    <property type="entry name" value="P-loop_NTPase"/>
</dbReference>
<dbReference type="Pfam" id="PF18395">
    <property type="entry name" value="Cas3_C"/>
    <property type="match status" value="1"/>
</dbReference>
<dbReference type="PANTHER" id="PTHR47963">
    <property type="entry name" value="DEAD-BOX ATP-DEPENDENT RNA HELICASE 47, MITOCHONDRIAL"/>
    <property type="match status" value="1"/>
</dbReference>
<keyword evidence="3" id="KW-0540">Nuclease</keyword>
<evidence type="ECO:0000256" key="1">
    <source>
        <dbReference type="ARBA" id="ARBA00006847"/>
    </source>
</evidence>
<dbReference type="SUPFAM" id="SSF52540">
    <property type="entry name" value="P-loop containing nucleoside triphosphate hydrolases"/>
    <property type="match status" value="1"/>
</dbReference>
<evidence type="ECO:0000256" key="9">
    <source>
        <dbReference type="ARBA" id="ARBA00023118"/>
    </source>
</evidence>
<dbReference type="GO" id="GO:0003723">
    <property type="term" value="F:RNA binding"/>
    <property type="evidence" value="ECO:0007669"/>
    <property type="project" value="TreeGrafter"/>
</dbReference>
<evidence type="ECO:0000256" key="4">
    <source>
        <dbReference type="ARBA" id="ARBA00022723"/>
    </source>
</evidence>
<keyword evidence="9" id="KW-0051">Antiviral defense</keyword>
<feature type="domain" description="HD Cas3-type" evidence="10">
    <location>
        <begin position="28"/>
        <end position="247"/>
    </location>
</feature>
<keyword evidence="12" id="KW-1185">Reference proteome</keyword>
<dbReference type="SMART" id="SM00487">
    <property type="entry name" value="DEXDc"/>
    <property type="match status" value="1"/>
</dbReference>
<dbReference type="InterPro" id="IPR014001">
    <property type="entry name" value="Helicase_ATP-bd"/>
</dbReference>
<dbReference type="InterPro" id="IPR006474">
    <property type="entry name" value="Helicase_Cas3_CRISPR-ass_core"/>
</dbReference>
<keyword evidence="6 11" id="KW-0378">Hydrolase</keyword>
<evidence type="ECO:0000256" key="2">
    <source>
        <dbReference type="ARBA" id="ARBA00009046"/>
    </source>
</evidence>
<evidence type="ECO:0000256" key="8">
    <source>
        <dbReference type="ARBA" id="ARBA00022840"/>
    </source>
</evidence>
<dbReference type="InterPro" id="IPR006483">
    <property type="entry name" value="CRISPR-assoc_Cas3_HD"/>
</dbReference>
<comment type="similarity">
    <text evidence="1">In the N-terminal section; belongs to the CRISPR-associated nuclease Cas3-HD family.</text>
</comment>
<name>A0A7W7RBC3_KITKI</name>
<dbReference type="AlphaFoldDB" id="A0A7W7RBC3"/>
<dbReference type="Pfam" id="PF22590">
    <property type="entry name" value="Cas3-like_C_2"/>
    <property type="match status" value="1"/>
</dbReference>
<dbReference type="InterPro" id="IPR054712">
    <property type="entry name" value="Cas3-like_dom"/>
</dbReference>
<accession>A0A7W7RBC3</accession>
<dbReference type="RefSeq" id="WP_184946504.1">
    <property type="nucleotide sequence ID" value="NZ_JACHJV010000003.1"/>
</dbReference>
<dbReference type="EMBL" id="JACHJV010000003">
    <property type="protein sequence ID" value="MBB4928852.1"/>
    <property type="molecule type" value="Genomic_DNA"/>
</dbReference>
<dbReference type="CDD" id="cd09641">
    <property type="entry name" value="Cas3''_I"/>
    <property type="match status" value="1"/>
</dbReference>
<keyword evidence="8" id="KW-0067">ATP-binding</keyword>
<dbReference type="InterPro" id="IPR050547">
    <property type="entry name" value="DEAD_box_RNA_helicases"/>
</dbReference>
<dbReference type="NCBIfam" id="TIGR01587">
    <property type="entry name" value="cas3_core"/>
    <property type="match status" value="1"/>
</dbReference>
<reference evidence="11 12" key="1">
    <citation type="submission" date="2020-08" db="EMBL/GenBank/DDBJ databases">
        <title>Sequencing the genomes of 1000 actinobacteria strains.</title>
        <authorList>
            <person name="Klenk H.-P."/>
        </authorList>
    </citation>
    <scope>NUCLEOTIDE SEQUENCE [LARGE SCALE GENOMIC DNA]</scope>
    <source>
        <strain evidence="11 12">DSM 41654</strain>
    </source>
</reference>
<keyword evidence="5" id="KW-0547">Nucleotide-binding</keyword>
<evidence type="ECO:0000256" key="5">
    <source>
        <dbReference type="ARBA" id="ARBA00022741"/>
    </source>
</evidence>
<dbReference type="Proteomes" id="UP000540506">
    <property type="component" value="Unassembled WGS sequence"/>
</dbReference>
<dbReference type="EC" id="3.1.-.-" evidence="11"/>
<keyword evidence="4" id="KW-0479">Metal-binding</keyword>
<evidence type="ECO:0000259" key="10">
    <source>
        <dbReference type="PROSITE" id="PS51643"/>
    </source>
</evidence>
<dbReference type="GO" id="GO:0003724">
    <property type="term" value="F:RNA helicase activity"/>
    <property type="evidence" value="ECO:0007669"/>
    <property type="project" value="TreeGrafter"/>
</dbReference>
<dbReference type="PANTHER" id="PTHR47963:SF9">
    <property type="entry name" value="CRISPR-ASSOCIATED ENDONUCLEASE_HELICASE CAS3"/>
    <property type="match status" value="1"/>
</dbReference>
<dbReference type="PROSITE" id="PS51643">
    <property type="entry name" value="HD_CAS3"/>
    <property type="match status" value="1"/>
</dbReference>
<dbReference type="GO" id="GO:0005524">
    <property type="term" value="F:ATP binding"/>
    <property type="evidence" value="ECO:0007669"/>
    <property type="project" value="UniProtKB-KW"/>
</dbReference>
<dbReference type="GO" id="GO:0016787">
    <property type="term" value="F:hydrolase activity"/>
    <property type="evidence" value="ECO:0007669"/>
    <property type="project" value="UniProtKB-KW"/>
</dbReference>
<keyword evidence="11" id="KW-0255">Endonuclease</keyword>
<dbReference type="EC" id="3.6.4.-" evidence="11"/>
<evidence type="ECO:0000256" key="3">
    <source>
        <dbReference type="ARBA" id="ARBA00022722"/>
    </source>
</evidence>
<dbReference type="NCBIfam" id="TIGR01596">
    <property type="entry name" value="cas3_HD"/>
    <property type="match status" value="1"/>
</dbReference>
<comment type="caution">
    <text evidence="11">The sequence shown here is derived from an EMBL/GenBank/DDBJ whole genome shotgun (WGS) entry which is preliminary data.</text>
</comment>
<keyword evidence="7 11" id="KW-0347">Helicase</keyword>
<dbReference type="GO" id="GO:0051607">
    <property type="term" value="P:defense response to virus"/>
    <property type="evidence" value="ECO:0007669"/>
    <property type="project" value="UniProtKB-KW"/>
</dbReference>
<dbReference type="Gene3D" id="3.40.50.300">
    <property type="entry name" value="P-loop containing nucleotide triphosphate hydrolases"/>
    <property type="match status" value="1"/>
</dbReference>
<evidence type="ECO:0000313" key="12">
    <source>
        <dbReference type="Proteomes" id="UP000540506"/>
    </source>
</evidence>
<evidence type="ECO:0000256" key="6">
    <source>
        <dbReference type="ARBA" id="ARBA00022801"/>
    </source>
</evidence>
<evidence type="ECO:0000313" key="11">
    <source>
        <dbReference type="EMBL" id="MBB4928852.1"/>
    </source>
</evidence>
<proteinExistence type="inferred from homology"/>
<dbReference type="InterPro" id="IPR038257">
    <property type="entry name" value="CRISPR-assoc_Cas3_HD_sf"/>
</dbReference>
<dbReference type="Pfam" id="PF18019">
    <property type="entry name" value="Cas3_HD"/>
    <property type="match status" value="1"/>
</dbReference>